<accession>A0A017T5V5</accession>
<dbReference type="AlphaFoldDB" id="A0A017T5V5"/>
<dbReference type="SUPFAM" id="SSF53335">
    <property type="entry name" value="S-adenosyl-L-methionine-dependent methyltransferases"/>
    <property type="match status" value="1"/>
</dbReference>
<evidence type="ECO:0000313" key="2">
    <source>
        <dbReference type="EMBL" id="EYF04638.1"/>
    </source>
</evidence>
<dbReference type="Pfam" id="PF13649">
    <property type="entry name" value="Methyltransf_25"/>
    <property type="match status" value="1"/>
</dbReference>
<evidence type="ECO:0000259" key="1">
    <source>
        <dbReference type="Pfam" id="PF13649"/>
    </source>
</evidence>
<dbReference type="GO" id="GO:0005737">
    <property type="term" value="C:cytoplasm"/>
    <property type="evidence" value="ECO:0007669"/>
    <property type="project" value="TreeGrafter"/>
</dbReference>
<dbReference type="CDD" id="cd02440">
    <property type="entry name" value="AdoMet_MTases"/>
    <property type="match status" value="1"/>
</dbReference>
<dbReference type="RefSeq" id="WP_044243838.1">
    <property type="nucleotide sequence ID" value="NZ_ASRX01000031.1"/>
</dbReference>
<dbReference type="Gene3D" id="3.40.50.150">
    <property type="entry name" value="Vaccinia Virus protein VP39"/>
    <property type="match status" value="1"/>
</dbReference>
<dbReference type="InterPro" id="IPR041698">
    <property type="entry name" value="Methyltransf_25"/>
</dbReference>
<dbReference type="GO" id="GO:0032259">
    <property type="term" value="P:methylation"/>
    <property type="evidence" value="ECO:0007669"/>
    <property type="project" value="UniProtKB-KW"/>
</dbReference>
<keyword evidence="2" id="KW-0808">Transferase</keyword>
<proteinExistence type="predicted"/>
<dbReference type="PANTHER" id="PTHR12843">
    <property type="entry name" value="PROTEIN-LYSINE N-METHYLTRANSFERASE METTL10"/>
    <property type="match status" value="1"/>
</dbReference>
<keyword evidence="3" id="KW-1185">Reference proteome</keyword>
<dbReference type="eggNOG" id="COG0500">
    <property type="taxonomic scope" value="Bacteria"/>
</dbReference>
<dbReference type="OrthoDB" id="5298787at2"/>
<comment type="caution">
    <text evidence="2">The sequence shown here is derived from an EMBL/GenBank/DDBJ whole genome shotgun (WGS) entry which is preliminary data.</text>
</comment>
<reference evidence="2 3" key="1">
    <citation type="submission" date="2013-05" db="EMBL/GenBank/DDBJ databases">
        <title>Genome assembly of Chondromyces apiculatus DSM 436.</title>
        <authorList>
            <person name="Sharma G."/>
            <person name="Khatri I."/>
            <person name="Kaur C."/>
            <person name="Mayilraj S."/>
            <person name="Subramanian S."/>
        </authorList>
    </citation>
    <scope>NUCLEOTIDE SEQUENCE [LARGE SCALE GENOMIC DNA]</scope>
    <source>
        <strain evidence="2 3">DSM 436</strain>
    </source>
</reference>
<dbReference type="EMBL" id="ASRX01000031">
    <property type="protein sequence ID" value="EYF04638.1"/>
    <property type="molecule type" value="Genomic_DNA"/>
</dbReference>
<gene>
    <name evidence="2" type="ORF">CAP_4314</name>
</gene>
<name>A0A017T5V5_9BACT</name>
<organism evidence="2 3">
    <name type="scientific">Chondromyces apiculatus DSM 436</name>
    <dbReference type="NCBI Taxonomy" id="1192034"/>
    <lineage>
        <taxon>Bacteria</taxon>
        <taxon>Pseudomonadati</taxon>
        <taxon>Myxococcota</taxon>
        <taxon>Polyangia</taxon>
        <taxon>Polyangiales</taxon>
        <taxon>Polyangiaceae</taxon>
        <taxon>Chondromyces</taxon>
    </lineage>
</organism>
<keyword evidence="2" id="KW-0489">Methyltransferase</keyword>
<evidence type="ECO:0000313" key="3">
    <source>
        <dbReference type="Proteomes" id="UP000019678"/>
    </source>
</evidence>
<dbReference type="InterPro" id="IPR029063">
    <property type="entry name" value="SAM-dependent_MTases_sf"/>
</dbReference>
<dbReference type="GO" id="GO:0016279">
    <property type="term" value="F:protein-lysine N-methyltransferase activity"/>
    <property type="evidence" value="ECO:0007669"/>
    <property type="project" value="TreeGrafter"/>
</dbReference>
<dbReference type="STRING" id="1192034.CAP_4314"/>
<dbReference type="PANTHER" id="PTHR12843:SF5">
    <property type="entry name" value="EEF1A LYSINE METHYLTRANSFERASE 2"/>
    <property type="match status" value="1"/>
</dbReference>
<feature type="domain" description="Methyltransferase" evidence="1">
    <location>
        <begin position="48"/>
        <end position="140"/>
    </location>
</feature>
<sequence length="206" mass="22672">MSESRQFPEWESLYRDGAVTEMPWYHPELDGDLESALKRLGITSGKALDLGTGPGTQALSLAERGFEVTGSDLSTSAVDKAEALARERGLSVRFVQDDILNSQIEGPFEVIFDRGCFHVLPPERRGEYVRVVHGLTAPGGHFFLKCFSTRQPGDLGPYQFDAAQIQSLFGNHFEVQSIDETVYLGQRDPAPRALFCVLAPRAVTPG</sequence>
<protein>
    <submittedName>
        <fullName evidence="2">Methyltransferase</fullName>
    </submittedName>
</protein>
<dbReference type="Proteomes" id="UP000019678">
    <property type="component" value="Unassembled WGS sequence"/>
</dbReference>